<name>A0A8H7TBA5_9HELO</name>
<dbReference type="OrthoDB" id="5396at2759"/>
<reference evidence="2" key="1">
    <citation type="submission" date="2021-02" db="EMBL/GenBank/DDBJ databases">
        <title>Genome sequence Cadophora malorum strain M34.</title>
        <authorList>
            <person name="Stefanovic E."/>
            <person name="Vu D."/>
            <person name="Scully C."/>
            <person name="Dijksterhuis J."/>
            <person name="Roader J."/>
            <person name="Houbraken J."/>
        </authorList>
    </citation>
    <scope>NUCLEOTIDE SEQUENCE</scope>
    <source>
        <strain evidence="2">M34</strain>
    </source>
</reference>
<dbReference type="SUPFAM" id="SSF102198">
    <property type="entry name" value="Putative cyclase"/>
    <property type="match status" value="1"/>
</dbReference>
<dbReference type="InterPro" id="IPR007325">
    <property type="entry name" value="KFase/CYL"/>
</dbReference>
<evidence type="ECO:0000256" key="1">
    <source>
        <dbReference type="ARBA" id="ARBA00007865"/>
    </source>
</evidence>
<evidence type="ECO:0000313" key="3">
    <source>
        <dbReference type="Proteomes" id="UP000664132"/>
    </source>
</evidence>
<dbReference type="Gene3D" id="3.50.30.50">
    <property type="entry name" value="Putative cyclase"/>
    <property type="match status" value="1"/>
</dbReference>
<keyword evidence="3" id="KW-1185">Reference proteome</keyword>
<sequence>MSPLPALADLPLRKGDPPNSAWGLWSDEKATSLGSLNYLTADILLKTTKEEVQTGDRVGLDLPLDFFGPPLLGRAAFQQKIIHKDPFVVNDDVISFNTQGSSQWDSLRHFAYQKEKKFYNGATQQDVHASDRTAINGLQPWAEKGLAGRGVLIDFASYAERKGIEVSHFGPYAITLQDVLKIAEEQCTEFRNGDVLFLRTGYVATYKSLNEDERIEVASRKEWCGLGQSRETTEWLWENQFAAVVSDSPGFEVRPPTEKEWHLHPILLAGWGTPIGELFNLEGLAKLCRKNGRWSFLFTSAPLYYTGAVASPPNGIAIM</sequence>
<dbReference type="GO" id="GO:0019441">
    <property type="term" value="P:L-tryptophan catabolic process to kynurenine"/>
    <property type="evidence" value="ECO:0007669"/>
    <property type="project" value="InterPro"/>
</dbReference>
<dbReference type="AlphaFoldDB" id="A0A8H7TBA5"/>
<dbReference type="EMBL" id="JAFJYH010000201">
    <property type="protein sequence ID" value="KAG4415982.1"/>
    <property type="molecule type" value="Genomic_DNA"/>
</dbReference>
<dbReference type="PANTHER" id="PTHR34861:SF11">
    <property type="entry name" value="CYCLASE"/>
    <property type="match status" value="1"/>
</dbReference>
<evidence type="ECO:0000313" key="2">
    <source>
        <dbReference type="EMBL" id="KAG4415982.1"/>
    </source>
</evidence>
<proteinExistence type="inferred from homology"/>
<comment type="similarity">
    <text evidence="1">Belongs to the Cyclase 1 superfamily.</text>
</comment>
<dbReference type="PANTHER" id="PTHR34861">
    <property type="match status" value="1"/>
</dbReference>
<dbReference type="Pfam" id="PF04199">
    <property type="entry name" value="Cyclase"/>
    <property type="match status" value="1"/>
</dbReference>
<evidence type="ECO:0008006" key="4">
    <source>
        <dbReference type="Google" id="ProtNLM"/>
    </source>
</evidence>
<comment type="caution">
    <text evidence="2">The sequence shown here is derived from an EMBL/GenBank/DDBJ whole genome shotgun (WGS) entry which is preliminary data.</text>
</comment>
<protein>
    <recommendedName>
        <fullName evidence="4">Cyclase</fullName>
    </recommendedName>
</protein>
<gene>
    <name evidence="2" type="ORF">IFR04_010867</name>
</gene>
<dbReference type="GO" id="GO:0004061">
    <property type="term" value="F:arylformamidase activity"/>
    <property type="evidence" value="ECO:0007669"/>
    <property type="project" value="InterPro"/>
</dbReference>
<dbReference type="InterPro" id="IPR037175">
    <property type="entry name" value="KFase_sf"/>
</dbReference>
<organism evidence="2 3">
    <name type="scientific">Cadophora malorum</name>
    <dbReference type="NCBI Taxonomy" id="108018"/>
    <lineage>
        <taxon>Eukaryota</taxon>
        <taxon>Fungi</taxon>
        <taxon>Dikarya</taxon>
        <taxon>Ascomycota</taxon>
        <taxon>Pezizomycotina</taxon>
        <taxon>Leotiomycetes</taxon>
        <taxon>Helotiales</taxon>
        <taxon>Ploettnerulaceae</taxon>
        <taxon>Cadophora</taxon>
    </lineage>
</organism>
<dbReference type="Proteomes" id="UP000664132">
    <property type="component" value="Unassembled WGS sequence"/>
</dbReference>
<accession>A0A8H7TBA5</accession>